<dbReference type="EMBL" id="BGPR01007345">
    <property type="protein sequence ID" value="GBN26147.1"/>
    <property type="molecule type" value="Genomic_DNA"/>
</dbReference>
<evidence type="ECO:0000256" key="4">
    <source>
        <dbReference type="ARBA" id="ARBA00022692"/>
    </source>
</evidence>
<dbReference type="AlphaFoldDB" id="A0A4Y2MK40"/>
<dbReference type="GO" id="GO:0009922">
    <property type="term" value="F:fatty acid elongase activity"/>
    <property type="evidence" value="ECO:0007669"/>
    <property type="project" value="UniProtKB-EC"/>
</dbReference>
<dbReference type="GO" id="GO:0034625">
    <property type="term" value="P:fatty acid elongation, monounsaturated fatty acid"/>
    <property type="evidence" value="ECO:0007669"/>
    <property type="project" value="TreeGrafter"/>
</dbReference>
<dbReference type="GO" id="GO:0019367">
    <property type="term" value="P:fatty acid elongation, saturated fatty acid"/>
    <property type="evidence" value="ECO:0007669"/>
    <property type="project" value="TreeGrafter"/>
</dbReference>
<name>A0A4Y2MK40_ARAVE</name>
<dbReference type="Pfam" id="PF01151">
    <property type="entry name" value="ELO"/>
    <property type="match status" value="1"/>
</dbReference>
<evidence type="ECO:0000256" key="7">
    <source>
        <dbReference type="ARBA" id="ARBA00023098"/>
    </source>
</evidence>
<dbReference type="PANTHER" id="PTHR11157">
    <property type="entry name" value="FATTY ACID ACYL TRANSFERASE-RELATED"/>
    <property type="match status" value="1"/>
</dbReference>
<dbReference type="GO" id="GO:0034626">
    <property type="term" value="P:fatty acid elongation, polyunsaturated fatty acid"/>
    <property type="evidence" value="ECO:0007669"/>
    <property type="project" value="TreeGrafter"/>
</dbReference>
<reference evidence="11 12" key="1">
    <citation type="journal article" date="2019" name="Sci. Rep.">
        <title>Orb-weaving spider Araneus ventricosus genome elucidates the spidroin gene catalogue.</title>
        <authorList>
            <person name="Kono N."/>
            <person name="Nakamura H."/>
            <person name="Ohtoshi R."/>
            <person name="Moran D.A.P."/>
            <person name="Shinohara A."/>
            <person name="Yoshida Y."/>
            <person name="Fujiwara M."/>
            <person name="Mori M."/>
            <person name="Tomita M."/>
            <person name="Arakawa K."/>
        </authorList>
    </citation>
    <scope>NUCLEOTIDE SEQUENCE [LARGE SCALE GENOMIC DNA]</scope>
</reference>
<feature type="transmembrane region" description="Helical" evidence="10">
    <location>
        <begin position="9"/>
        <end position="28"/>
    </location>
</feature>
<dbReference type="PANTHER" id="PTHR11157:SF126">
    <property type="entry name" value="ELONGATION OF VERY LONG CHAIN FATTY ACIDS PROTEIN"/>
    <property type="match status" value="1"/>
</dbReference>
<evidence type="ECO:0000313" key="12">
    <source>
        <dbReference type="Proteomes" id="UP000499080"/>
    </source>
</evidence>
<evidence type="ECO:0000256" key="10">
    <source>
        <dbReference type="RuleBase" id="RU361115"/>
    </source>
</evidence>
<comment type="subcellular location">
    <subcellularLocation>
        <location evidence="1">Membrane</location>
        <topology evidence="1">Multi-pass membrane protein</topology>
    </subcellularLocation>
</comment>
<evidence type="ECO:0000256" key="6">
    <source>
        <dbReference type="ARBA" id="ARBA00022989"/>
    </source>
</evidence>
<evidence type="ECO:0000313" key="11">
    <source>
        <dbReference type="EMBL" id="GBN26147.1"/>
    </source>
</evidence>
<evidence type="ECO:0000256" key="5">
    <source>
        <dbReference type="ARBA" id="ARBA00022832"/>
    </source>
</evidence>
<keyword evidence="9 10" id="KW-0275">Fatty acid biosynthesis</keyword>
<keyword evidence="6 10" id="KW-1133">Transmembrane helix</keyword>
<dbReference type="InterPro" id="IPR002076">
    <property type="entry name" value="ELO_fam"/>
</dbReference>
<proteinExistence type="inferred from homology"/>
<keyword evidence="8 10" id="KW-0472">Membrane</keyword>
<keyword evidence="5 10" id="KW-0276">Fatty acid metabolism</keyword>
<evidence type="ECO:0000256" key="1">
    <source>
        <dbReference type="ARBA" id="ARBA00004141"/>
    </source>
</evidence>
<sequence>MSCPSNRSVTGLVTGTGAATAGWIIYMLKYVEFADTIFFVLRKKNHLITNLHIIHHATLPILGWILFRSERSGFQFVPGVTNSIVHIVMYTYYGLAAIGPEVQKHLWWKEYLTRMQIVRSVYLKRENVSPNCQSKMQYNYLKYLGYLNYLETDGAD</sequence>
<dbReference type="GO" id="GO:0042761">
    <property type="term" value="P:very long-chain fatty acid biosynthetic process"/>
    <property type="evidence" value="ECO:0007669"/>
    <property type="project" value="TreeGrafter"/>
</dbReference>
<comment type="catalytic activity">
    <reaction evidence="10">
        <text>a very-long-chain acyl-CoA + malonyl-CoA + H(+) = a very-long-chain 3-oxoacyl-CoA + CO2 + CoA</text>
        <dbReference type="Rhea" id="RHEA:32727"/>
        <dbReference type="ChEBI" id="CHEBI:15378"/>
        <dbReference type="ChEBI" id="CHEBI:16526"/>
        <dbReference type="ChEBI" id="CHEBI:57287"/>
        <dbReference type="ChEBI" id="CHEBI:57384"/>
        <dbReference type="ChEBI" id="CHEBI:90725"/>
        <dbReference type="ChEBI" id="CHEBI:90736"/>
        <dbReference type="EC" id="2.3.1.199"/>
    </reaction>
</comment>
<evidence type="ECO:0000256" key="9">
    <source>
        <dbReference type="ARBA" id="ARBA00023160"/>
    </source>
</evidence>
<dbReference type="Proteomes" id="UP000499080">
    <property type="component" value="Unassembled WGS sequence"/>
</dbReference>
<comment type="caution">
    <text evidence="11">The sequence shown here is derived from an EMBL/GenBank/DDBJ whole genome shotgun (WGS) entry which is preliminary data.</text>
</comment>
<evidence type="ECO:0000256" key="2">
    <source>
        <dbReference type="ARBA" id="ARBA00022516"/>
    </source>
</evidence>
<evidence type="ECO:0000256" key="3">
    <source>
        <dbReference type="ARBA" id="ARBA00022679"/>
    </source>
</evidence>
<accession>A0A4Y2MK40</accession>
<dbReference type="GO" id="GO:0005789">
    <property type="term" value="C:endoplasmic reticulum membrane"/>
    <property type="evidence" value="ECO:0007669"/>
    <property type="project" value="TreeGrafter"/>
</dbReference>
<keyword evidence="3 10" id="KW-0808">Transferase</keyword>
<keyword evidence="7 10" id="KW-0443">Lipid metabolism</keyword>
<keyword evidence="4 10" id="KW-0812">Transmembrane</keyword>
<protein>
    <recommendedName>
        <fullName evidence="10">Elongation of very long chain fatty acids protein</fullName>
        <ecNumber evidence="10">2.3.1.199</ecNumber>
    </recommendedName>
    <alternativeName>
        <fullName evidence="10">Very-long-chain 3-oxoacyl-CoA synthase</fullName>
    </alternativeName>
</protein>
<organism evidence="11 12">
    <name type="scientific">Araneus ventricosus</name>
    <name type="common">Orbweaver spider</name>
    <name type="synonym">Epeira ventricosa</name>
    <dbReference type="NCBI Taxonomy" id="182803"/>
    <lineage>
        <taxon>Eukaryota</taxon>
        <taxon>Metazoa</taxon>
        <taxon>Ecdysozoa</taxon>
        <taxon>Arthropoda</taxon>
        <taxon>Chelicerata</taxon>
        <taxon>Arachnida</taxon>
        <taxon>Araneae</taxon>
        <taxon>Araneomorphae</taxon>
        <taxon>Entelegynae</taxon>
        <taxon>Araneoidea</taxon>
        <taxon>Araneidae</taxon>
        <taxon>Araneus</taxon>
    </lineage>
</organism>
<comment type="similarity">
    <text evidence="10">Belongs to the ELO family.</text>
</comment>
<gene>
    <name evidence="11" type="primary">ELOVL7_7</name>
    <name evidence="11" type="ORF">AVEN_181008_1</name>
</gene>
<dbReference type="GO" id="GO:0030148">
    <property type="term" value="P:sphingolipid biosynthetic process"/>
    <property type="evidence" value="ECO:0007669"/>
    <property type="project" value="TreeGrafter"/>
</dbReference>
<keyword evidence="2 10" id="KW-0444">Lipid biosynthesis</keyword>
<evidence type="ECO:0000256" key="8">
    <source>
        <dbReference type="ARBA" id="ARBA00023136"/>
    </source>
</evidence>
<feature type="transmembrane region" description="Helical" evidence="10">
    <location>
        <begin position="48"/>
        <end position="67"/>
    </location>
</feature>
<comment type="caution">
    <text evidence="10">Lacks conserved residue(s) required for the propagation of feature annotation.</text>
</comment>
<dbReference type="EC" id="2.3.1.199" evidence="10"/>
<keyword evidence="12" id="KW-1185">Reference proteome</keyword>
<dbReference type="OrthoDB" id="434092at2759"/>